<keyword evidence="5" id="KW-1185">Reference proteome</keyword>
<dbReference type="PANTHER" id="PTHR31623:SF19">
    <property type="entry name" value="VINORINE SYNTHASE-RELATED"/>
    <property type="match status" value="1"/>
</dbReference>
<dbReference type="Proteomes" id="UP001472677">
    <property type="component" value="Unassembled WGS sequence"/>
</dbReference>
<sequence>MELSNGALFLVRFTSFTCGGVAICFSLTHKLADGSALHTLVQTWSSVCRGSSNPVTPLLIGQKFLAPRDEFNAISATVNIPIETFVQRRFVFSASKIAELKAKVIHEFHEVLQSYPSRVEVVSALLWKCTMATKKQKMGSFRPTALFQAVNLRERLSPSLPEAAMGNFIWPIMVFANEEKDFELHEAVIEMRKCLNEFNNSRANMFRGEDAPRAIMGALKERGEFFRSNKEMNVYKCSTVCNIPLYDIDFGWGKPLWVVTINKMVSNTITLADTGSRDGIEALITLDEEEMALFEQNEQLLKYASPNPSIYASCGLNYNSRL</sequence>
<accession>A0ABR2ATA4</accession>
<comment type="similarity">
    <text evidence="1">Belongs to the plant acyltransferase family.</text>
</comment>
<evidence type="ECO:0000313" key="5">
    <source>
        <dbReference type="Proteomes" id="UP001472677"/>
    </source>
</evidence>
<protein>
    <submittedName>
        <fullName evidence="4">Uncharacterized protein</fullName>
    </submittedName>
</protein>
<evidence type="ECO:0000313" key="4">
    <source>
        <dbReference type="EMBL" id="KAK8497328.1"/>
    </source>
</evidence>
<dbReference type="PANTHER" id="PTHR31623">
    <property type="entry name" value="F21J9.9"/>
    <property type="match status" value="1"/>
</dbReference>
<keyword evidence="3" id="KW-0012">Acyltransferase</keyword>
<evidence type="ECO:0000256" key="2">
    <source>
        <dbReference type="ARBA" id="ARBA00022679"/>
    </source>
</evidence>
<evidence type="ECO:0000256" key="1">
    <source>
        <dbReference type="ARBA" id="ARBA00009861"/>
    </source>
</evidence>
<name>A0ABR2ATA4_9ROSI</name>
<keyword evidence="2" id="KW-0808">Transferase</keyword>
<comment type="caution">
    <text evidence="4">The sequence shown here is derived from an EMBL/GenBank/DDBJ whole genome shotgun (WGS) entry which is preliminary data.</text>
</comment>
<reference evidence="4 5" key="1">
    <citation type="journal article" date="2024" name="G3 (Bethesda)">
        <title>Genome assembly of Hibiscus sabdariffa L. provides insights into metabolisms of medicinal natural products.</title>
        <authorList>
            <person name="Kim T."/>
        </authorList>
    </citation>
    <scope>NUCLEOTIDE SEQUENCE [LARGE SCALE GENOMIC DNA]</scope>
    <source>
        <strain evidence="4">TK-2024</strain>
        <tissue evidence="4">Old leaves</tissue>
    </source>
</reference>
<dbReference type="EMBL" id="JBBPBM010000314">
    <property type="protein sequence ID" value="KAK8497328.1"/>
    <property type="molecule type" value="Genomic_DNA"/>
</dbReference>
<gene>
    <name evidence="4" type="ORF">V6N12_064018</name>
</gene>
<organism evidence="4 5">
    <name type="scientific">Hibiscus sabdariffa</name>
    <name type="common">roselle</name>
    <dbReference type="NCBI Taxonomy" id="183260"/>
    <lineage>
        <taxon>Eukaryota</taxon>
        <taxon>Viridiplantae</taxon>
        <taxon>Streptophyta</taxon>
        <taxon>Embryophyta</taxon>
        <taxon>Tracheophyta</taxon>
        <taxon>Spermatophyta</taxon>
        <taxon>Magnoliopsida</taxon>
        <taxon>eudicotyledons</taxon>
        <taxon>Gunneridae</taxon>
        <taxon>Pentapetalae</taxon>
        <taxon>rosids</taxon>
        <taxon>malvids</taxon>
        <taxon>Malvales</taxon>
        <taxon>Malvaceae</taxon>
        <taxon>Malvoideae</taxon>
        <taxon>Hibiscus</taxon>
    </lineage>
</organism>
<dbReference type="Pfam" id="PF02458">
    <property type="entry name" value="Transferase"/>
    <property type="match status" value="1"/>
</dbReference>
<dbReference type="InterPro" id="IPR023213">
    <property type="entry name" value="CAT-like_dom_sf"/>
</dbReference>
<evidence type="ECO:0000256" key="3">
    <source>
        <dbReference type="ARBA" id="ARBA00023315"/>
    </source>
</evidence>
<proteinExistence type="inferred from homology"/>
<dbReference type="Gene3D" id="3.30.559.10">
    <property type="entry name" value="Chloramphenicol acetyltransferase-like domain"/>
    <property type="match status" value="2"/>
</dbReference>